<name>A0AA38VKT9_9PEZI</name>
<evidence type="ECO:0000256" key="1">
    <source>
        <dbReference type="SAM" id="MobiDB-lite"/>
    </source>
</evidence>
<feature type="compositionally biased region" description="Polar residues" evidence="1">
    <location>
        <begin position="132"/>
        <end position="142"/>
    </location>
</feature>
<feature type="compositionally biased region" description="Acidic residues" evidence="1">
    <location>
        <begin position="86"/>
        <end position="102"/>
    </location>
</feature>
<sequence length="816" mass="91654">MARTNQTPTRRLPVRAAKLRGNSNPVHPTTPRPGGRVTRSSAAALSPTPSPSASATKRAASPDPRLTSPNKRTRQRRTQPGQYAEFSDEDEDEDGDDDGEGEQSDHSQPSQAPVTDSDDEPLLSPIRRKAKSTPTKMKSTPVKSKKTRATSGARSGFKKHRGRTALTKLTPTKAPKKSNKPVVSIPLQNDTGPPVFPPWNQLPYYVLLRIFEYAAGLPITLNAAKWLLDTSLICRAFTEPALTALYRYPPLLTPHMAHGFTSLLSKSTDQTIFNYRQKVECLEIEAGAVAAKTYRGQNLDFKALLNNTPRLSEVYVWHEKDQAPYRDLYENIKWTYPVDMFLALGVTFVGQAQNADFAVVPAGDVSSVPTLRSWLWNRRMLGSFPLESLKAMHKFPAFHGLRKLVLTNFQLLSVGARDPDEPGLVNADNRLVNNLVQSVTVLPKLTHLVVECSTAVNGRFLFQLPKTIEHLELICCWEVTADHFADYLLSHGNALRRLTLHHNQSLSLAWLPVLGGACPRLESLRMNMTYYSSLSTYNTSDPTYDKLLTADQIPSWPSTLRHLDLKNLRRWDRPAAEMFFQSLLDSAPHLLDLRHIEIKAMIDISIRERAKLRDEWEAKLKKVFLREWVDPLPHFTLRPPRPQLPDVVPPPSQQATHNNRKKRSRRGANNPESPSPRRRSGRIATLPSGPPSRASSTGRDMRAPGARPTYVDPDTDEDIVFSSASESSEPEEEQPDDDRHHRSRALSTTPAEEEEKAPPFIQGLCTTVDIRFDNQKIVEQPFEMSDFLDDSSDDPTDEDWSEDAGGGYESDHRHAW</sequence>
<dbReference type="EMBL" id="JANBVN010000046">
    <property type="protein sequence ID" value="KAJ9157061.1"/>
    <property type="molecule type" value="Genomic_DNA"/>
</dbReference>
<dbReference type="SUPFAM" id="SSF52047">
    <property type="entry name" value="RNI-like"/>
    <property type="match status" value="1"/>
</dbReference>
<feature type="region of interest" description="Disordered" evidence="1">
    <location>
        <begin position="781"/>
        <end position="816"/>
    </location>
</feature>
<dbReference type="Proteomes" id="UP001174691">
    <property type="component" value="Unassembled WGS sequence"/>
</dbReference>
<organism evidence="2 3">
    <name type="scientific">Coniochaeta hoffmannii</name>
    <dbReference type="NCBI Taxonomy" id="91930"/>
    <lineage>
        <taxon>Eukaryota</taxon>
        <taxon>Fungi</taxon>
        <taxon>Dikarya</taxon>
        <taxon>Ascomycota</taxon>
        <taxon>Pezizomycotina</taxon>
        <taxon>Sordariomycetes</taxon>
        <taxon>Sordariomycetidae</taxon>
        <taxon>Coniochaetales</taxon>
        <taxon>Coniochaetaceae</taxon>
        <taxon>Coniochaeta</taxon>
    </lineage>
</organism>
<dbReference type="PANTHER" id="PTHR34755:SF4">
    <property type="entry name" value="F-BOX DOMAIN-CONTAINING PROTEIN"/>
    <property type="match status" value="1"/>
</dbReference>
<dbReference type="Gene3D" id="3.80.10.10">
    <property type="entry name" value="Ribonuclease Inhibitor"/>
    <property type="match status" value="1"/>
</dbReference>
<dbReference type="InterPro" id="IPR032675">
    <property type="entry name" value="LRR_dom_sf"/>
</dbReference>
<dbReference type="InterPro" id="IPR052109">
    <property type="entry name" value="SRRM_Domain-Containing"/>
</dbReference>
<protein>
    <submittedName>
        <fullName evidence="2">F-box protein At-B</fullName>
    </submittedName>
</protein>
<keyword evidence="3" id="KW-1185">Reference proteome</keyword>
<feature type="compositionally biased region" description="Low complexity" evidence="1">
    <location>
        <begin position="164"/>
        <end position="173"/>
    </location>
</feature>
<comment type="caution">
    <text evidence="2">The sequence shown here is derived from an EMBL/GenBank/DDBJ whole genome shotgun (WGS) entry which is preliminary data.</text>
</comment>
<gene>
    <name evidence="2" type="ORF">NKR19_g3920</name>
</gene>
<feature type="region of interest" description="Disordered" evidence="1">
    <location>
        <begin position="637"/>
        <end position="761"/>
    </location>
</feature>
<feature type="compositionally biased region" description="Low complexity" evidence="1">
    <location>
        <begin position="38"/>
        <end position="62"/>
    </location>
</feature>
<reference evidence="2" key="1">
    <citation type="submission" date="2022-07" db="EMBL/GenBank/DDBJ databases">
        <title>Fungi with potential for degradation of polypropylene.</title>
        <authorList>
            <person name="Gostincar C."/>
        </authorList>
    </citation>
    <scope>NUCLEOTIDE SEQUENCE</scope>
    <source>
        <strain evidence="2">EXF-13287</strain>
    </source>
</reference>
<proteinExistence type="predicted"/>
<accession>A0AA38VKT9</accession>
<evidence type="ECO:0000313" key="3">
    <source>
        <dbReference type="Proteomes" id="UP001174691"/>
    </source>
</evidence>
<feature type="compositionally biased region" description="Pro residues" evidence="1">
    <location>
        <begin position="639"/>
        <end position="652"/>
    </location>
</feature>
<feature type="compositionally biased region" description="Acidic residues" evidence="1">
    <location>
        <begin position="786"/>
        <end position="802"/>
    </location>
</feature>
<dbReference type="AlphaFoldDB" id="A0AA38VKT9"/>
<evidence type="ECO:0000313" key="2">
    <source>
        <dbReference type="EMBL" id="KAJ9157061.1"/>
    </source>
</evidence>
<feature type="region of interest" description="Disordered" evidence="1">
    <location>
        <begin position="1"/>
        <end position="183"/>
    </location>
</feature>
<dbReference type="PANTHER" id="PTHR34755">
    <property type="entry name" value="SERINE/ARGININE REPETITIVE MATRIX PROTEIN 3-RELATED"/>
    <property type="match status" value="1"/>
</dbReference>